<sequence>MMAEKLLILIDNATKDAIIQTVSVSKFLSEFHKKFVKDYIDNYIPVAVKIMASLNLRFFNEPLLISYLSQTNVLADYQDGYDKIFPYFPNEKPDEFMYRPPEKPIPFGNFKFTTIYEKG</sequence>
<comment type="caution">
    <text evidence="1">The sequence shown here is derived from an EMBL/GenBank/DDBJ whole genome shotgun (WGS) entry which is preliminary data.</text>
</comment>
<dbReference type="AlphaFoldDB" id="X1T373"/>
<gene>
    <name evidence="1" type="ORF">S12H4_37481</name>
</gene>
<name>X1T373_9ZZZZ</name>
<evidence type="ECO:0000313" key="1">
    <source>
        <dbReference type="EMBL" id="GAI99663.1"/>
    </source>
</evidence>
<proteinExistence type="predicted"/>
<reference evidence="1" key="1">
    <citation type="journal article" date="2014" name="Front. Microbiol.">
        <title>High frequency of phylogenetically diverse reductive dehalogenase-homologous genes in deep subseafloor sedimentary metagenomes.</title>
        <authorList>
            <person name="Kawai M."/>
            <person name="Futagami T."/>
            <person name="Toyoda A."/>
            <person name="Takaki Y."/>
            <person name="Nishi S."/>
            <person name="Hori S."/>
            <person name="Arai W."/>
            <person name="Tsubouchi T."/>
            <person name="Morono Y."/>
            <person name="Uchiyama I."/>
            <person name="Ito T."/>
            <person name="Fujiyama A."/>
            <person name="Inagaki F."/>
            <person name="Takami H."/>
        </authorList>
    </citation>
    <scope>NUCLEOTIDE SEQUENCE</scope>
    <source>
        <strain evidence="1">Expedition CK06-06</strain>
    </source>
</reference>
<organism evidence="1">
    <name type="scientific">marine sediment metagenome</name>
    <dbReference type="NCBI Taxonomy" id="412755"/>
    <lineage>
        <taxon>unclassified sequences</taxon>
        <taxon>metagenomes</taxon>
        <taxon>ecological metagenomes</taxon>
    </lineage>
</organism>
<accession>X1T373</accession>
<dbReference type="EMBL" id="BARW01022459">
    <property type="protein sequence ID" value="GAI99663.1"/>
    <property type="molecule type" value="Genomic_DNA"/>
</dbReference>
<protein>
    <submittedName>
        <fullName evidence="1">Uncharacterized protein</fullName>
    </submittedName>
</protein>